<name>A0A9X1B6R3_9GAMM</name>
<evidence type="ECO:0000313" key="1">
    <source>
        <dbReference type="EMBL" id="MBK1621136.1"/>
    </source>
</evidence>
<dbReference type="PANTHER" id="PTHR35602:SF2">
    <property type="entry name" value="UPF0227 PROTEIN YCFP"/>
    <property type="match status" value="1"/>
</dbReference>
<keyword evidence="2" id="KW-1185">Reference proteome</keyword>
<dbReference type="EMBL" id="NRRY01000059">
    <property type="protein sequence ID" value="MBK1621136.1"/>
    <property type="molecule type" value="Genomic_DNA"/>
</dbReference>
<accession>A0A9X1B6R3</accession>
<dbReference type="Proteomes" id="UP001138768">
    <property type="component" value="Unassembled WGS sequence"/>
</dbReference>
<protein>
    <recommendedName>
        <fullName evidence="3">Esterase</fullName>
    </recommendedName>
</protein>
<dbReference type="AlphaFoldDB" id="A0A9X1B6R3"/>
<gene>
    <name evidence="1" type="ORF">CKO42_22490</name>
</gene>
<reference evidence="1 2" key="1">
    <citation type="journal article" date="2020" name="Microorganisms">
        <title>Osmotic Adaptation and Compatible Solute Biosynthesis of Phototrophic Bacteria as Revealed from Genome Analyses.</title>
        <authorList>
            <person name="Imhoff J.F."/>
            <person name="Rahn T."/>
            <person name="Kunzel S."/>
            <person name="Keller A."/>
            <person name="Neulinger S.C."/>
        </authorList>
    </citation>
    <scope>NUCLEOTIDE SEQUENCE [LARGE SCALE GENOMIC DNA]</scope>
    <source>
        <strain evidence="1 2">DSM 25653</strain>
    </source>
</reference>
<dbReference type="SUPFAM" id="SSF53474">
    <property type="entry name" value="alpha/beta-Hydrolases"/>
    <property type="match status" value="1"/>
</dbReference>
<proteinExistence type="predicted"/>
<sequence>MITQLLSQVGTGLGQALLDQLLAVVRHSTGAVWMQQPVIGGLLDGVNHGRPDRIGDGDLSQVRQSRHDAAECADDAAERADSAALASAKPPSPLFSPATGVLTMALILYLHGFASGPKPKSPKVDLLRALGHEVRCLATQGGYRPEDYLRAAETALNRSPMPDLLVGSSLGGFWARYLGVRHGHPWIGLNPALRPSATLARYQGRLQRFDVEASFDWTLEDALAYRAYEEEPVDPSVPGLIVVAQDDEVVDAQETQALAVGGERLVLPRGGHELANTEDYAETLADFIARVSERPN</sequence>
<evidence type="ECO:0008006" key="3">
    <source>
        <dbReference type="Google" id="ProtNLM"/>
    </source>
</evidence>
<dbReference type="Pfam" id="PF05728">
    <property type="entry name" value="UPF0227"/>
    <property type="match status" value="1"/>
</dbReference>
<dbReference type="InterPro" id="IPR008886">
    <property type="entry name" value="UPF0227/Esterase_YqiA"/>
</dbReference>
<comment type="caution">
    <text evidence="1">The sequence shown here is derived from an EMBL/GenBank/DDBJ whole genome shotgun (WGS) entry which is preliminary data.</text>
</comment>
<evidence type="ECO:0000313" key="2">
    <source>
        <dbReference type="Proteomes" id="UP001138768"/>
    </source>
</evidence>
<dbReference type="InterPro" id="IPR029058">
    <property type="entry name" value="AB_hydrolase_fold"/>
</dbReference>
<dbReference type="Gene3D" id="3.40.50.1820">
    <property type="entry name" value="alpha/beta hydrolase"/>
    <property type="match status" value="1"/>
</dbReference>
<dbReference type="PANTHER" id="PTHR35602">
    <property type="entry name" value="ESTERASE YQIA-RELATED"/>
    <property type="match status" value="1"/>
</dbReference>
<organism evidence="1 2">
    <name type="scientific">Lamprobacter modestohalophilus</name>
    <dbReference type="NCBI Taxonomy" id="1064514"/>
    <lineage>
        <taxon>Bacteria</taxon>
        <taxon>Pseudomonadati</taxon>
        <taxon>Pseudomonadota</taxon>
        <taxon>Gammaproteobacteria</taxon>
        <taxon>Chromatiales</taxon>
        <taxon>Chromatiaceae</taxon>
        <taxon>Lamprobacter</taxon>
    </lineage>
</organism>